<gene>
    <name evidence="6" type="ORF">EEDITHA_LOCUS21536</name>
</gene>
<feature type="compositionally biased region" description="Basic and acidic residues" evidence="4">
    <location>
        <begin position="277"/>
        <end position="305"/>
    </location>
</feature>
<protein>
    <recommendedName>
        <fullName evidence="5">Zinc finger PHD-type domain-containing protein</fullName>
    </recommendedName>
</protein>
<name>A0AAU9V6V5_EUPED</name>
<dbReference type="InterPro" id="IPR004875">
    <property type="entry name" value="DDE_SF_endonuclease_dom"/>
</dbReference>
<feature type="compositionally biased region" description="Polar residues" evidence="4">
    <location>
        <begin position="263"/>
        <end position="275"/>
    </location>
</feature>
<feature type="domain" description="Zinc finger PHD-type" evidence="5">
    <location>
        <begin position="452"/>
        <end position="495"/>
    </location>
</feature>
<evidence type="ECO:0000256" key="1">
    <source>
        <dbReference type="ARBA" id="ARBA00022723"/>
    </source>
</evidence>
<dbReference type="SMART" id="SM00249">
    <property type="entry name" value="PHD"/>
    <property type="match status" value="1"/>
</dbReference>
<dbReference type="Gene3D" id="3.30.40.10">
    <property type="entry name" value="Zinc/RING finger domain, C3HC4 (zinc finger)"/>
    <property type="match status" value="1"/>
</dbReference>
<keyword evidence="7" id="KW-1185">Reference proteome</keyword>
<evidence type="ECO:0000313" key="6">
    <source>
        <dbReference type="EMBL" id="CAH2107507.1"/>
    </source>
</evidence>
<proteinExistence type="predicted"/>
<dbReference type="GO" id="GO:0008270">
    <property type="term" value="F:zinc ion binding"/>
    <property type="evidence" value="ECO:0007669"/>
    <property type="project" value="UniProtKB-KW"/>
</dbReference>
<evidence type="ECO:0000313" key="7">
    <source>
        <dbReference type="Proteomes" id="UP001153954"/>
    </source>
</evidence>
<evidence type="ECO:0000256" key="2">
    <source>
        <dbReference type="ARBA" id="ARBA00022771"/>
    </source>
</evidence>
<dbReference type="InterPro" id="IPR001965">
    <property type="entry name" value="Znf_PHD"/>
</dbReference>
<sequence>MFGLTIKDVRRLAFDVAESNKIDNRFNKERKMAGKTSFNSFKKRHPELSVRQPERTSLNRVRGFNRDNVNGFFDLLERIIDENNITPTKIFNVDESVFSTVQKKPQKVVALKGKKQIGAITSGERGVNTTAVCCASVAGQFVPPMIIFKRIRQNPELANGAPIGSIVTVSESGYINSQLFVEWIKHFINTVMPTPDNKVLLLLDGHTTHSKNLEALTLAKTNGVIMLQLPGHTTHPLQPLDVSFFKPLSSYYIQATENWLRSNPGRQNSCFPTTDQDGERNSLRTSNCHEIKQNVDGEKENKNDNSENILVQPSSSKPTVCVPSTSPGTSKNLFHVVSPEASLSPKVITPTISRKDINTFEDVDTIVIKKSLKCLRPIPKNTIKRKNAVQKAVVITSSPYKNDLESSAAKKNKKIDKTSRNNNKKEYSNDTEEEVIEFADDDDTDNDDSDNICALCNGNYYDKTGPKVDWIQCIRCKKWVHETCASNPDICDNCFN</sequence>
<dbReference type="InterPro" id="IPR050863">
    <property type="entry name" value="CenT-Element_Derived"/>
</dbReference>
<dbReference type="InterPro" id="IPR013083">
    <property type="entry name" value="Znf_RING/FYVE/PHD"/>
</dbReference>
<dbReference type="GO" id="GO:0005634">
    <property type="term" value="C:nucleus"/>
    <property type="evidence" value="ECO:0007669"/>
    <property type="project" value="TreeGrafter"/>
</dbReference>
<organism evidence="6 7">
    <name type="scientific">Euphydryas editha</name>
    <name type="common">Edith's checkerspot</name>
    <dbReference type="NCBI Taxonomy" id="104508"/>
    <lineage>
        <taxon>Eukaryota</taxon>
        <taxon>Metazoa</taxon>
        <taxon>Ecdysozoa</taxon>
        <taxon>Arthropoda</taxon>
        <taxon>Hexapoda</taxon>
        <taxon>Insecta</taxon>
        <taxon>Pterygota</taxon>
        <taxon>Neoptera</taxon>
        <taxon>Endopterygota</taxon>
        <taxon>Lepidoptera</taxon>
        <taxon>Glossata</taxon>
        <taxon>Ditrysia</taxon>
        <taxon>Papilionoidea</taxon>
        <taxon>Nymphalidae</taxon>
        <taxon>Nymphalinae</taxon>
        <taxon>Euphydryas</taxon>
    </lineage>
</organism>
<evidence type="ECO:0000256" key="4">
    <source>
        <dbReference type="SAM" id="MobiDB-lite"/>
    </source>
</evidence>
<dbReference type="SUPFAM" id="SSF57903">
    <property type="entry name" value="FYVE/PHD zinc finger"/>
    <property type="match status" value="1"/>
</dbReference>
<evidence type="ECO:0000259" key="5">
    <source>
        <dbReference type="SMART" id="SM00249"/>
    </source>
</evidence>
<keyword evidence="2" id="KW-0863">Zinc-finger</keyword>
<keyword evidence="1" id="KW-0479">Metal-binding</keyword>
<dbReference type="AlphaFoldDB" id="A0AAU9V6V5"/>
<feature type="compositionally biased region" description="Basic and acidic residues" evidence="4">
    <location>
        <begin position="415"/>
        <end position="428"/>
    </location>
</feature>
<comment type="caution">
    <text evidence="6">The sequence shown here is derived from an EMBL/GenBank/DDBJ whole genome shotgun (WGS) entry which is preliminary data.</text>
</comment>
<dbReference type="EMBL" id="CAKOGL010000030">
    <property type="protein sequence ID" value="CAH2107507.1"/>
    <property type="molecule type" value="Genomic_DNA"/>
</dbReference>
<dbReference type="Pfam" id="PF03184">
    <property type="entry name" value="DDE_1"/>
    <property type="match status" value="1"/>
</dbReference>
<keyword evidence="3" id="KW-0862">Zinc</keyword>
<dbReference type="GO" id="GO:0003677">
    <property type="term" value="F:DNA binding"/>
    <property type="evidence" value="ECO:0007669"/>
    <property type="project" value="TreeGrafter"/>
</dbReference>
<reference evidence="6" key="1">
    <citation type="submission" date="2022-03" db="EMBL/GenBank/DDBJ databases">
        <authorList>
            <person name="Tunstrom K."/>
        </authorList>
    </citation>
    <scope>NUCLEOTIDE SEQUENCE</scope>
</reference>
<dbReference type="Proteomes" id="UP001153954">
    <property type="component" value="Unassembled WGS sequence"/>
</dbReference>
<feature type="region of interest" description="Disordered" evidence="4">
    <location>
        <begin position="263"/>
        <end position="325"/>
    </location>
</feature>
<accession>A0AAU9V6V5</accession>
<dbReference type="PANTHER" id="PTHR19303:SF74">
    <property type="entry name" value="POGO TRANSPOSABLE ELEMENT WITH KRAB DOMAIN"/>
    <property type="match status" value="1"/>
</dbReference>
<dbReference type="InterPro" id="IPR011011">
    <property type="entry name" value="Znf_FYVE_PHD"/>
</dbReference>
<evidence type="ECO:0000256" key="3">
    <source>
        <dbReference type="ARBA" id="ARBA00022833"/>
    </source>
</evidence>
<feature type="compositionally biased region" description="Polar residues" evidence="4">
    <location>
        <begin position="306"/>
        <end position="325"/>
    </location>
</feature>
<dbReference type="PANTHER" id="PTHR19303">
    <property type="entry name" value="TRANSPOSON"/>
    <property type="match status" value="1"/>
</dbReference>
<feature type="region of interest" description="Disordered" evidence="4">
    <location>
        <begin position="406"/>
        <end position="432"/>
    </location>
</feature>